<comment type="similarity">
    <text evidence="2 18">Belongs to the cation transport ATPase (P-type) (TC 3.A.3) family. Type IV subfamily.</text>
</comment>
<dbReference type="NCBIfam" id="TIGR01652">
    <property type="entry name" value="ATPase-Plipid"/>
    <property type="match status" value="1"/>
</dbReference>
<keyword evidence="23" id="KW-1185">Reference proteome</keyword>
<keyword evidence="6 17" id="KW-0479">Metal-binding</keyword>
<dbReference type="InterPro" id="IPR008250">
    <property type="entry name" value="ATPase_P-typ_transduc_dom_A_sf"/>
</dbReference>
<feature type="transmembrane region" description="Helical" evidence="18">
    <location>
        <begin position="1175"/>
        <end position="1194"/>
    </location>
</feature>
<dbReference type="PANTHER" id="PTHR24092:SF180">
    <property type="entry name" value="PHOSPHOLIPID-TRANSPORTING ATPASE DNF1-RELATED"/>
    <property type="match status" value="1"/>
</dbReference>
<feature type="transmembrane region" description="Helical" evidence="18">
    <location>
        <begin position="100"/>
        <end position="119"/>
    </location>
</feature>
<dbReference type="GO" id="GO:0140346">
    <property type="term" value="F:phosphatidylserine flippase activity"/>
    <property type="evidence" value="ECO:0007669"/>
    <property type="project" value="UniProtKB-ARBA"/>
</dbReference>
<evidence type="ECO:0000259" key="21">
    <source>
        <dbReference type="Pfam" id="PF16212"/>
    </source>
</evidence>
<feature type="transmembrane region" description="Helical" evidence="18">
    <location>
        <begin position="419"/>
        <end position="443"/>
    </location>
</feature>
<evidence type="ECO:0000256" key="10">
    <source>
        <dbReference type="ARBA" id="ARBA00022967"/>
    </source>
</evidence>
<dbReference type="SUPFAM" id="SSF81660">
    <property type="entry name" value="Metal cation-transporting ATPase, ATP-binding domain N"/>
    <property type="match status" value="1"/>
</dbReference>
<dbReference type="InterPro" id="IPR036412">
    <property type="entry name" value="HAD-like_sf"/>
</dbReference>
<dbReference type="Pfam" id="PF16212">
    <property type="entry name" value="PhoLip_ATPase_C"/>
    <property type="match status" value="1"/>
</dbReference>
<accession>A0A9P8TCP2</accession>
<keyword evidence="4" id="KW-0597">Phosphoprotein</keyword>
<feature type="transmembrane region" description="Helical" evidence="18">
    <location>
        <begin position="70"/>
        <end position="94"/>
    </location>
</feature>
<keyword evidence="19" id="KW-0175">Coiled coil</keyword>
<feature type="coiled-coil region" evidence="19">
    <location>
        <begin position="180"/>
        <end position="207"/>
    </location>
</feature>
<keyword evidence="3" id="KW-0813">Transport</keyword>
<feature type="binding site" evidence="16">
    <location>
        <position position="908"/>
    </location>
    <ligand>
        <name>ATP</name>
        <dbReference type="ChEBI" id="CHEBI:30616"/>
    </ligand>
</feature>
<feature type="binding site" evidence="16">
    <location>
        <position position="800"/>
    </location>
    <ligand>
        <name>ATP</name>
        <dbReference type="ChEBI" id="CHEBI:30616"/>
    </ligand>
</feature>
<keyword evidence="5 18" id="KW-0812">Transmembrane</keyword>
<dbReference type="InterPro" id="IPR044492">
    <property type="entry name" value="P_typ_ATPase_HD_dom"/>
</dbReference>
<dbReference type="Proteomes" id="UP000769528">
    <property type="component" value="Unassembled WGS sequence"/>
</dbReference>
<dbReference type="GO" id="GO:0012505">
    <property type="term" value="C:endomembrane system"/>
    <property type="evidence" value="ECO:0007669"/>
    <property type="project" value="UniProtKB-SubCell"/>
</dbReference>
<proteinExistence type="inferred from homology"/>
<evidence type="ECO:0000256" key="4">
    <source>
        <dbReference type="ARBA" id="ARBA00022553"/>
    </source>
</evidence>
<evidence type="ECO:0000256" key="19">
    <source>
        <dbReference type="SAM" id="Coils"/>
    </source>
</evidence>
<feature type="transmembrane region" description="Helical" evidence="18">
    <location>
        <begin position="1017"/>
        <end position="1038"/>
    </location>
</feature>
<dbReference type="PROSITE" id="PS00154">
    <property type="entry name" value="ATPASE_E1_E2"/>
    <property type="match status" value="1"/>
</dbReference>
<comment type="catalytic activity">
    <reaction evidence="13 18">
        <text>ATP + H2O + phospholipidSide 1 = ADP + phosphate + phospholipidSide 2.</text>
        <dbReference type="EC" id="7.6.2.1"/>
    </reaction>
</comment>
<feature type="domain" description="P-type ATPase N-terminal" evidence="20">
    <location>
        <begin position="47"/>
        <end position="93"/>
    </location>
</feature>
<evidence type="ECO:0000259" key="20">
    <source>
        <dbReference type="Pfam" id="PF16209"/>
    </source>
</evidence>
<dbReference type="EMBL" id="JAEUBF010000845">
    <property type="protein sequence ID" value="KAH3674613.1"/>
    <property type="molecule type" value="Genomic_DNA"/>
</dbReference>
<comment type="cofactor">
    <cofactor evidence="17">
        <name>Mg(2+)</name>
        <dbReference type="ChEBI" id="CHEBI:18420"/>
    </cofactor>
</comment>
<sequence length="1286" mass="146618">MSDLVEDNAFEKLKKLFIKPKLLKERTIFFNQSLPKEFIDSKTGKPLNNYDKNDIRTTKYTPFSFIPKNLIYQFSNIANIYFLILIILGAFQIFGVQSPGLAAVPLIVIVILTAIKDAFEDSRRTISDLELNNNPISILIGINNSNVDDSNKSFHSKFNEFNSTLFVNIVNFFRKIFGKNSKLVENIQNLRNSFETINSQLEQTTNNDHNVGWNLKFSKHSWKDVKVGDIVRIHNNEEAPADLIILATSDEDGKCFVETKNLDGETNLKPRKSLELTNHIKRSKDFESTKFKIRSEAPNLDMYNYRGSLTLQSNNNHEDEEEPINIENLILRGSSLKNTKWVIGIALFTGHESKIMLNLGMTPSKKSRISKELNLSVILNFCFLFILCFISGLLNGLFYRKKDTSFTFFEYKSYGGTPVGNGILSFFVAMILYQALVPISLYISVEIIKTCQAYFIYSDVEMYYDVLDYPCTPKTWNISDDLGQIEYIFSDKTGTLTQNIMEFKKTTINGKKYGLAYTEAQSGVDKRRGINTQEESIKWGKLISDDKVEMIKLLKRNDQFDADKLTFISSEFIKDLNSNDEQSDCNKQFMLYLSLCHTVLTEPSEENPNKLEFRAESPDEAALVQVASDIGCSFKKRTRSGCIVNVFGEDLEFEILKTLEFNSTRKRMSVIGKIDDKLILITKGADSIIYQRLSQTANNRSLLETTANHLEDFANEGLRTLCIAGREISNDEWEDWSSKYNKASASLENREEQMEELAAQLETNLILYGGTAIEDRLQIGVPESIEKLSHAGIKLWILTGDKVETAINIGFSCNLLGNDMELLVLKEGNENIDGTLTEYLAKFNLKGDHQDLLDAQKDHSIPKENSAMIIDGATLTKVFENEALKIKFLILGKQCKSVICCRVSPSQKAQVVKLVKNSLKVMTLSIGDGANDVAMIQTANVGVGIIGEEGRQAAMSSDYAIGQFRFLQRLLLVHGRWDYKRLAEMIPSFFYKNVCFTLTLFWYGIYNNFDGSYLLEYTMILFYNLAYTSLPVIFLGIFDQDVSDSVSLRFPQLYKTGILRQEWSQYKFIYYMIDGLYQSVLTFYLPFLIFNQGIFATYNGLNIDHRFWIGTFVTHISVTSSDIYILLRQYRWDWLSLLIDALSILVVFFWCGIWSSSLASGEFYKNAAQVYGSLSFWVCFPVGVILNIMPRFVYNTWKTFYKPRDIDIIRECVAIGTIDKNVSESETGSSIGVDEEKLNDEIFETPVNISRFSNERLRTSLDLPELSQAQSLVKSFTHGSNVINNK</sequence>
<feature type="transmembrane region" description="Helical" evidence="18">
    <location>
        <begin position="1134"/>
        <end position="1155"/>
    </location>
</feature>
<feature type="transmembrane region" description="Helical" evidence="18">
    <location>
        <begin position="1068"/>
        <end position="1087"/>
    </location>
</feature>
<dbReference type="Pfam" id="PF16209">
    <property type="entry name" value="PhoLip_ATPase_N"/>
    <property type="match status" value="1"/>
</dbReference>
<keyword evidence="11 18" id="KW-1133">Transmembrane helix</keyword>
<organism evidence="22 23">
    <name type="scientific">Wickerhamomyces mucosus</name>
    <dbReference type="NCBI Taxonomy" id="1378264"/>
    <lineage>
        <taxon>Eukaryota</taxon>
        <taxon>Fungi</taxon>
        <taxon>Dikarya</taxon>
        <taxon>Ascomycota</taxon>
        <taxon>Saccharomycotina</taxon>
        <taxon>Saccharomycetes</taxon>
        <taxon>Phaffomycetales</taxon>
        <taxon>Wickerhamomycetaceae</taxon>
        <taxon>Wickerhamomyces</taxon>
    </lineage>
</organism>
<dbReference type="InterPro" id="IPR006539">
    <property type="entry name" value="P-type_ATPase_IV"/>
</dbReference>
<feature type="transmembrane region" description="Helical" evidence="18">
    <location>
        <begin position="989"/>
        <end position="1005"/>
    </location>
</feature>
<feature type="binding site" evidence="16">
    <location>
        <position position="932"/>
    </location>
    <ligand>
        <name>ATP</name>
        <dbReference type="ChEBI" id="CHEBI:30616"/>
    </ligand>
</feature>
<dbReference type="InterPro" id="IPR023298">
    <property type="entry name" value="ATPase_P-typ_TM_dom_sf"/>
</dbReference>
<dbReference type="InterPro" id="IPR032630">
    <property type="entry name" value="P_typ_ATPase_c"/>
</dbReference>
<evidence type="ECO:0000313" key="23">
    <source>
        <dbReference type="Proteomes" id="UP000769528"/>
    </source>
</evidence>
<evidence type="ECO:0000313" key="22">
    <source>
        <dbReference type="EMBL" id="KAH3674613.1"/>
    </source>
</evidence>
<feature type="binding site" evidence="17">
    <location>
        <position position="928"/>
    </location>
    <ligand>
        <name>Mg(2+)</name>
        <dbReference type="ChEBI" id="CHEBI:18420"/>
    </ligand>
</feature>
<feature type="binding site" evidence="16">
    <location>
        <position position="492"/>
    </location>
    <ligand>
        <name>ATP</name>
        <dbReference type="ChEBI" id="CHEBI:30616"/>
    </ligand>
</feature>
<comment type="caution">
    <text evidence="22">The sequence shown here is derived from an EMBL/GenBank/DDBJ whole genome shotgun (WGS) entry which is preliminary data.</text>
</comment>
<dbReference type="SUPFAM" id="SSF81665">
    <property type="entry name" value="Calcium ATPase, transmembrane domain M"/>
    <property type="match status" value="1"/>
</dbReference>
<evidence type="ECO:0000256" key="17">
    <source>
        <dbReference type="PIRSR" id="PIRSR606539-3"/>
    </source>
</evidence>
<evidence type="ECO:0000256" key="9">
    <source>
        <dbReference type="ARBA" id="ARBA00022842"/>
    </source>
</evidence>
<feature type="active site" description="4-aspartylphosphate intermediate" evidence="15">
    <location>
        <position position="491"/>
    </location>
</feature>
<dbReference type="InterPro" id="IPR032631">
    <property type="entry name" value="P-type_ATPase_N"/>
</dbReference>
<feature type="binding site" evidence="16">
    <location>
        <position position="620"/>
    </location>
    <ligand>
        <name>ATP</name>
        <dbReference type="ChEBI" id="CHEBI:30616"/>
    </ligand>
</feature>
<gene>
    <name evidence="22" type="ORF">WICMUC_003159</name>
</gene>
<reference evidence="22" key="2">
    <citation type="submission" date="2021-01" db="EMBL/GenBank/DDBJ databases">
        <authorList>
            <person name="Schikora-Tamarit M.A."/>
        </authorList>
    </citation>
    <scope>NUCLEOTIDE SEQUENCE</scope>
    <source>
        <strain evidence="22">CBS6341</strain>
    </source>
</reference>
<dbReference type="EC" id="7.6.2.1" evidence="18"/>
<evidence type="ECO:0000256" key="13">
    <source>
        <dbReference type="ARBA" id="ARBA00034036"/>
    </source>
</evidence>
<evidence type="ECO:0000256" key="16">
    <source>
        <dbReference type="PIRSR" id="PIRSR606539-2"/>
    </source>
</evidence>
<evidence type="ECO:0000256" key="3">
    <source>
        <dbReference type="ARBA" id="ARBA00022448"/>
    </source>
</evidence>
<dbReference type="GO" id="GO:0000287">
    <property type="term" value="F:magnesium ion binding"/>
    <property type="evidence" value="ECO:0007669"/>
    <property type="project" value="UniProtKB-UniRule"/>
</dbReference>
<dbReference type="InterPro" id="IPR018303">
    <property type="entry name" value="ATPase_P-typ_P_site"/>
</dbReference>
<evidence type="ECO:0000256" key="2">
    <source>
        <dbReference type="ARBA" id="ARBA00008109"/>
    </source>
</evidence>
<dbReference type="OrthoDB" id="377733at2759"/>
<dbReference type="SUPFAM" id="SSF56784">
    <property type="entry name" value="HAD-like"/>
    <property type="match status" value="1"/>
</dbReference>
<keyword evidence="7 16" id="KW-0547">Nucleotide-binding</keyword>
<feature type="binding site" evidence="17">
    <location>
        <position position="932"/>
    </location>
    <ligand>
        <name>Mg(2+)</name>
        <dbReference type="ChEBI" id="CHEBI:18420"/>
    </ligand>
</feature>
<evidence type="ECO:0000256" key="6">
    <source>
        <dbReference type="ARBA" id="ARBA00022723"/>
    </source>
</evidence>
<evidence type="ECO:0000256" key="1">
    <source>
        <dbReference type="ARBA" id="ARBA00004127"/>
    </source>
</evidence>
<dbReference type="InterPro" id="IPR001757">
    <property type="entry name" value="P_typ_ATPase"/>
</dbReference>
<dbReference type="PRINTS" id="PR00119">
    <property type="entry name" value="CATATPASE"/>
</dbReference>
<evidence type="ECO:0000256" key="18">
    <source>
        <dbReference type="RuleBase" id="RU362033"/>
    </source>
</evidence>
<dbReference type="PANTHER" id="PTHR24092">
    <property type="entry name" value="PROBABLE PHOSPHOLIPID-TRANSPORTING ATPASE"/>
    <property type="match status" value="1"/>
</dbReference>
<evidence type="ECO:0000256" key="11">
    <source>
        <dbReference type="ARBA" id="ARBA00022989"/>
    </source>
</evidence>
<evidence type="ECO:0000256" key="5">
    <source>
        <dbReference type="ARBA" id="ARBA00022692"/>
    </source>
</evidence>
<dbReference type="FunFam" id="3.40.50.1000:FF:000130">
    <property type="entry name" value="Phospholipid-transporting ATPase"/>
    <property type="match status" value="1"/>
</dbReference>
<dbReference type="SFLD" id="SFLDG00002">
    <property type="entry name" value="C1.7:_P-type_atpase_like"/>
    <property type="match status" value="1"/>
</dbReference>
<feature type="binding site" evidence="16">
    <location>
        <position position="902"/>
    </location>
    <ligand>
        <name>ATP</name>
        <dbReference type="ChEBI" id="CHEBI:30616"/>
    </ligand>
</feature>
<feature type="binding site" evidence="16">
    <location>
        <position position="931"/>
    </location>
    <ligand>
        <name>ATP</name>
        <dbReference type="ChEBI" id="CHEBI:30616"/>
    </ligand>
</feature>
<feature type="binding site" evidence="16">
    <location>
        <position position="661"/>
    </location>
    <ligand>
        <name>ATP</name>
        <dbReference type="ChEBI" id="CHEBI:30616"/>
    </ligand>
</feature>
<evidence type="ECO:0000256" key="7">
    <source>
        <dbReference type="ARBA" id="ARBA00022741"/>
    </source>
</evidence>
<dbReference type="InterPro" id="IPR023299">
    <property type="entry name" value="ATPase_P-typ_cyto_dom_N"/>
</dbReference>
<dbReference type="SFLD" id="SFLDF00027">
    <property type="entry name" value="p-type_atpase"/>
    <property type="match status" value="1"/>
</dbReference>
<dbReference type="SFLD" id="SFLDS00003">
    <property type="entry name" value="Haloacid_Dehalogenase"/>
    <property type="match status" value="1"/>
</dbReference>
<keyword evidence="12 18" id="KW-0472">Membrane</keyword>
<feature type="binding site" evidence="17">
    <location>
        <position position="493"/>
    </location>
    <ligand>
        <name>Mg(2+)</name>
        <dbReference type="ChEBI" id="CHEBI:18420"/>
    </ligand>
</feature>
<dbReference type="Gene3D" id="2.70.150.10">
    <property type="entry name" value="Calcium-transporting ATPase, cytoplasmic transduction domain A"/>
    <property type="match status" value="1"/>
</dbReference>
<dbReference type="GO" id="GO:0005524">
    <property type="term" value="F:ATP binding"/>
    <property type="evidence" value="ECO:0007669"/>
    <property type="project" value="UniProtKB-UniRule"/>
</dbReference>
<dbReference type="CDD" id="cd02073">
    <property type="entry name" value="P-type_ATPase_APLT_Dnf-like"/>
    <property type="match status" value="1"/>
</dbReference>
<keyword evidence="10 18" id="KW-1278">Translocase</keyword>
<name>A0A9P8TCP2_9ASCO</name>
<evidence type="ECO:0000256" key="8">
    <source>
        <dbReference type="ARBA" id="ARBA00022840"/>
    </source>
</evidence>
<comment type="catalytic activity">
    <reaction evidence="14">
        <text>a 1,2-diacyl-sn-glycero-3-phosphoethanolamine(out) + ATP + H2O = a 1,2-diacyl-sn-glycero-3-phosphoethanolamine(in) + ADP + phosphate + H(+)</text>
        <dbReference type="Rhea" id="RHEA:66132"/>
        <dbReference type="ChEBI" id="CHEBI:15377"/>
        <dbReference type="ChEBI" id="CHEBI:15378"/>
        <dbReference type="ChEBI" id="CHEBI:30616"/>
        <dbReference type="ChEBI" id="CHEBI:43474"/>
        <dbReference type="ChEBI" id="CHEBI:64612"/>
        <dbReference type="ChEBI" id="CHEBI:456216"/>
    </reaction>
    <physiologicalReaction direction="left-to-right" evidence="14">
        <dbReference type="Rhea" id="RHEA:66133"/>
    </physiologicalReaction>
</comment>
<dbReference type="GO" id="GO:0005886">
    <property type="term" value="C:plasma membrane"/>
    <property type="evidence" value="ECO:0007669"/>
    <property type="project" value="TreeGrafter"/>
</dbReference>
<dbReference type="InterPro" id="IPR023214">
    <property type="entry name" value="HAD_sf"/>
</dbReference>
<evidence type="ECO:0000256" key="12">
    <source>
        <dbReference type="ARBA" id="ARBA00023136"/>
    </source>
</evidence>
<dbReference type="Gene3D" id="3.40.50.1000">
    <property type="entry name" value="HAD superfamily/HAD-like"/>
    <property type="match status" value="1"/>
</dbReference>
<dbReference type="NCBIfam" id="TIGR01494">
    <property type="entry name" value="ATPase_P-type"/>
    <property type="match status" value="1"/>
</dbReference>
<feature type="binding site" evidence="16">
    <location>
        <position position="491"/>
    </location>
    <ligand>
        <name>ATP</name>
        <dbReference type="ChEBI" id="CHEBI:30616"/>
    </ligand>
</feature>
<dbReference type="FunFam" id="3.40.50.1000:FF:000001">
    <property type="entry name" value="Phospholipid-transporting ATPase IC"/>
    <property type="match status" value="1"/>
</dbReference>
<feature type="binding site" evidence="16">
    <location>
        <position position="719"/>
    </location>
    <ligand>
        <name>ATP</name>
        <dbReference type="ChEBI" id="CHEBI:30616"/>
    </ligand>
</feature>
<feature type="transmembrane region" description="Helical" evidence="18">
    <location>
        <begin position="1107"/>
        <end position="1127"/>
    </location>
</feature>
<evidence type="ECO:0000256" key="14">
    <source>
        <dbReference type="ARBA" id="ARBA00049128"/>
    </source>
</evidence>
<feature type="domain" description="P-type ATPase C-terminal" evidence="21">
    <location>
        <begin position="954"/>
        <end position="1203"/>
    </location>
</feature>
<dbReference type="SUPFAM" id="SSF81653">
    <property type="entry name" value="Calcium ATPase, transduction domain A"/>
    <property type="match status" value="1"/>
</dbReference>
<dbReference type="Pfam" id="PF13246">
    <property type="entry name" value="Cation_ATPase"/>
    <property type="match status" value="1"/>
</dbReference>
<protein>
    <recommendedName>
        <fullName evidence="18">Phospholipid-transporting ATPase</fullName>
        <ecNumber evidence="18">7.6.2.1</ecNumber>
    </recommendedName>
</protein>
<evidence type="ECO:0000256" key="15">
    <source>
        <dbReference type="PIRSR" id="PIRSR606539-1"/>
    </source>
</evidence>
<dbReference type="Gene3D" id="3.40.1110.10">
    <property type="entry name" value="Calcium-transporting ATPase, cytoplasmic domain N"/>
    <property type="match status" value="1"/>
</dbReference>
<dbReference type="FunFam" id="3.40.1110.10:FF:000087">
    <property type="entry name" value="Phospholipid-transporting ATPase"/>
    <property type="match status" value="1"/>
</dbReference>
<keyword evidence="9 17" id="KW-0460">Magnesium</keyword>
<reference evidence="22" key="1">
    <citation type="journal article" date="2021" name="Open Biol.">
        <title>Shared evolutionary footprints suggest mitochondrial oxidative damage underlies multiple complex I losses in fungi.</title>
        <authorList>
            <person name="Schikora-Tamarit M.A."/>
            <person name="Marcet-Houben M."/>
            <person name="Nosek J."/>
            <person name="Gabaldon T."/>
        </authorList>
    </citation>
    <scope>NUCLEOTIDE SEQUENCE</scope>
    <source>
        <strain evidence="22">CBS6341</strain>
    </source>
</reference>
<feature type="transmembrane region" description="Helical" evidence="18">
    <location>
        <begin position="375"/>
        <end position="399"/>
    </location>
</feature>
<comment type="subcellular location">
    <subcellularLocation>
        <location evidence="1">Endomembrane system</location>
        <topology evidence="1">Multi-pass membrane protein</topology>
    </subcellularLocation>
    <subcellularLocation>
        <location evidence="18">Membrane</location>
        <topology evidence="18">Multi-pass membrane protein</topology>
    </subcellularLocation>
</comment>
<feature type="binding site" evidence="16">
    <location>
        <position position="799"/>
    </location>
    <ligand>
        <name>ATP</name>
        <dbReference type="ChEBI" id="CHEBI:30616"/>
    </ligand>
</feature>
<feature type="binding site" evidence="17">
    <location>
        <position position="491"/>
    </location>
    <ligand>
        <name>Mg(2+)</name>
        <dbReference type="ChEBI" id="CHEBI:18420"/>
    </ligand>
</feature>
<keyword evidence="8 16" id="KW-0067">ATP-binding</keyword>
<feature type="binding site" evidence="16">
    <location>
        <position position="493"/>
    </location>
    <ligand>
        <name>ATP</name>
        <dbReference type="ChEBI" id="CHEBI:30616"/>
    </ligand>
</feature>
<feature type="binding site" evidence="16">
    <location>
        <position position="683"/>
    </location>
    <ligand>
        <name>ATP</name>
        <dbReference type="ChEBI" id="CHEBI:30616"/>
    </ligand>
</feature>
<feature type="binding site" evidence="16">
    <location>
        <position position="801"/>
    </location>
    <ligand>
        <name>ATP</name>
        <dbReference type="ChEBI" id="CHEBI:30616"/>
    </ligand>
</feature>
<dbReference type="GO" id="GO:0016887">
    <property type="term" value="F:ATP hydrolysis activity"/>
    <property type="evidence" value="ECO:0007669"/>
    <property type="project" value="InterPro"/>
</dbReference>